<protein>
    <submittedName>
        <fullName evidence="1">Uncharacterized protein</fullName>
    </submittedName>
</protein>
<dbReference type="Proteomes" id="UP000218263">
    <property type="component" value="Chromosome"/>
</dbReference>
<dbReference type="Gene3D" id="3.40.50.300">
    <property type="entry name" value="P-loop containing nucleotide triphosphate hydrolases"/>
    <property type="match status" value="1"/>
</dbReference>
<sequence>MDNKKIFCIGLSRTGTTSIDHFLQSVGIKSIHFPLSLFAFPDVVNSNYKFSFNVTKTKYSKWRASKERKVLASAEPPNELLNKYDAFSDLPIPQYYKELYHVFPGSKFIYTTRPLEKWLKSMKWMLHDGCVLWNWGYLNDEMLYSAYQTTRFDKGKLVAAYKKHEQDVLEFFKDKPGQLIVIDIEKSDESFNKLCAFLNIETTETTLPRANEKKGISFRNRVNYFFNRHIPLYFLLKRLKKINL</sequence>
<accession>A0A0X8X458</accession>
<dbReference type="KEGG" id="mgot:MgSA37_03564"/>
<dbReference type="AlphaFoldDB" id="A0A0X8X458"/>
<dbReference type="PANTHER" id="PTHR36978:SF4">
    <property type="entry name" value="P-LOOP CONTAINING NUCLEOSIDE TRIPHOSPHATE HYDROLASE PROTEIN"/>
    <property type="match status" value="1"/>
</dbReference>
<dbReference type="PANTHER" id="PTHR36978">
    <property type="entry name" value="P-LOOP CONTAINING NUCLEOTIDE TRIPHOSPHATE HYDROLASE"/>
    <property type="match status" value="1"/>
</dbReference>
<keyword evidence="2" id="KW-1185">Reference proteome</keyword>
<dbReference type="SUPFAM" id="SSF52540">
    <property type="entry name" value="P-loop containing nucleoside triphosphate hydrolases"/>
    <property type="match status" value="1"/>
</dbReference>
<organism evidence="1 2">
    <name type="scientific">Mucilaginibacter gotjawali</name>
    <dbReference type="NCBI Taxonomy" id="1550579"/>
    <lineage>
        <taxon>Bacteria</taxon>
        <taxon>Pseudomonadati</taxon>
        <taxon>Bacteroidota</taxon>
        <taxon>Sphingobacteriia</taxon>
        <taxon>Sphingobacteriales</taxon>
        <taxon>Sphingobacteriaceae</taxon>
        <taxon>Mucilaginibacter</taxon>
    </lineage>
</organism>
<dbReference type="RefSeq" id="WP_096353672.1">
    <property type="nucleotide sequence ID" value="NZ_AP017313.1"/>
</dbReference>
<evidence type="ECO:0000313" key="1">
    <source>
        <dbReference type="EMBL" id="BAU55380.1"/>
    </source>
</evidence>
<evidence type="ECO:0000313" key="2">
    <source>
        <dbReference type="Proteomes" id="UP000218263"/>
    </source>
</evidence>
<dbReference type="InterPro" id="IPR040632">
    <property type="entry name" value="Sulfotransfer_4"/>
</dbReference>
<name>A0A0X8X458_9SPHI</name>
<dbReference type="OrthoDB" id="285690at2"/>
<dbReference type="Pfam" id="PF17784">
    <property type="entry name" value="Sulfotransfer_4"/>
    <property type="match status" value="1"/>
</dbReference>
<gene>
    <name evidence="1" type="ORF">MgSA37_03564</name>
</gene>
<dbReference type="InterPro" id="IPR027417">
    <property type="entry name" value="P-loop_NTPase"/>
</dbReference>
<dbReference type="EMBL" id="AP017313">
    <property type="protein sequence ID" value="BAU55380.1"/>
    <property type="molecule type" value="Genomic_DNA"/>
</dbReference>
<proteinExistence type="predicted"/>
<reference evidence="1 2" key="1">
    <citation type="submission" date="2015-12" db="EMBL/GenBank/DDBJ databases">
        <title>Genome sequence of Mucilaginibacter gotjawali.</title>
        <authorList>
            <person name="Lee J.S."/>
            <person name="Lee K.C."/>
            <person name="Kim K.K."/>
            <person name="Lee B.W."/>
        </authorList>
    </citation>
    <scope>NUCLEOTIDE SEQUENCE [LARGE SCALE GENOMIC DNA]</scope>
    <source>
        <strain evidence="1 2">SA3-7</strain>
    </source>
</reference>